<dbReference type="Proteomes" id="UP000324222">
    <property type="component" value="Unassembled WGS sequence"/>
</dbReference>
<comment type="caution">
    <text evidence="2">The sequence shown here is derived from an EMBL/GenBank/DDBJ whole genome shotgun (WGS) entry which is preliminary data.</text>
</comment>
<accession>A0A5B7JP13</accession>
<sequence length="61" mass="7379">MEEKKKYKNKQQQTLRPLQGCLGNEDEKEEEKEEEKKEKEEEKKEGEKEQIEGRENIGIDR</sequence>
<dbReference type="AlphaFoldDB" id="A0A5B7JP13"/>
<protein>
    <submittedName>
        <fullName evidence="2">Uncharacterized protein</fullName>
    </submittedName>
</protein>
<name>A0A5B7JP13_PORTR</name>
<evidence type="ECO:0000313" key="3">
    <source>
        <dbReference type="Proteomes" id="UP000324222"/>
    </source>
</evidence>
<feature type="compositionally biased region" description="Acidic residues" evidence="1">
    <location>
        <begin position="24"/>
        <end position="33"/>
    </location>
</feature>
<organism evidence="2 3">
    <name type="scientific">Portunus trituberculatus</name>
    <name type="common">Swimming crab</name>
    <name type="synonym">Neptunus trituberculatus</name>
    <dbReference type="NCBI Taxonomy" id="210409"/>
    <lineage>
        <taxon>Eukaryota</taxon>
        <taxon>Metazoa</taxon>
        <taxon>Ecdysozoa</taxon>
        <taxon>Arthropoda</taxon>
        <taxon>Crustacea</taxon>
        <taxon>Multicrustacea</taxon>
        <taxon>Malacostraca</taxon>
        <taxon>Eumalacostraca</taxon>
        <taxon>Eucarida</taxon>
        <taxon>Decapoda</taxon>
        <taxon>Pleocyemata</taxon>
        <taxon>Brachyura</taxon>
        <taxon>Eubrachyura</taxon>
        <taxon>Portunoidea</taxon>
        <taxon>Portunidae</taxon>
        <taxon>Portuninae</taxon>
        <taxon>Portunus</taxon>
    </lineage>
</organism>
<proteinExistence type="predicted"/>
<feature type="region of interest" description="Disordered" evidence="1">
    <location>
        <begin position="1"/>
        <end position="61"/>
    </location>
</feature>
<reference evidence="2 3" key="1">
    <citation type="submission" date="2019-05" db="EMBL/GenBank/DDBJ databases">
        <title>Another draft genome of Portunus trituberculatus and its Hox gene families provides insights of decapod evolution.</title>
        <authorList>
            <person name="Jeong J.-H."/>
            <person name="Song I."/>
            <person name="Kim S."/>
            <person name="Choi T."/>
            <person name="Kim D."/>
            <person name="Ryu S."/>
            <person name="Kim W."/>
        </authorList>
    </citation>
    <scope>NUCLEOTIDE SEQUENCE [LARGE SCALE GENOMIC DNA]</scope>
    <source>
        <tissue evidence="2">Muscle</tissue>
    </source>
</reference>
<dbReference type="EMBL" id="VSRR010104940">
    <property type="protein sequence ID" value="MPC96183.1"/>
    <property type="molecule type" value="Genomic_DNA"/>
</dbReference>
<evidence type="ECO:0000313" key="2">
    <source>
        <dbReference type="EMBL" id="MPC96183.1"/>
    </source>
</evidence>
<gene>
    <name evidence="2" type="ORF">E2C01_091425</name>
</gene>
<evidence type="ECO:0000256" key="1">
    <source>
        <dbReference type="SAM" id="MobiDB-lite"/>
    </source>
</evidence>
<keyword evidence="3" id="KW-1185">Reference proteome</keyword>
<feature type="compositionally biased region" description="Basic and acidic residues" evidence="1">
    <location>
        <begin position="34"/>
        <end position="61"/>
    </location>
</feature>